<dbReference type="GO" id="GO:0110051">
    <property type="term" value="P:metabolite repair"/>
    <property type="evidence" value="ECO:0007669"/>
    <property type="project" value="TreeGrafter"/>
</dbReference>
<feature type="domain" description="YjeF N-terminal" evidence="21">
    <location>
        <begin position="17"/>
        <end position="219"/>
    </location>
</feature>
<dbReference type="Pfam" id="PF03853">
    <property type="entry name" value="YjeF_N"/>
    <property type="match status" value="1"/>
</dbReference>
<evidence type="ECO:0000313" key="22">
    <source>
        <dbReference type="EMBL" id="EIJ41051.1"/>
    </source>
</evidence>
<comment type="similarity">
    <text evidence="18">Belongs to the NnrE/AIBP family.</text>
</comment>
<feature type="binding site" evidence="18">
    <location>
        <position position="129"/>
    </location>
    <ligand>
        <name>K(+)</name>
        <dbReference type="ChEBI" id="CHEBI:29103"/>
    </ligand>
</feature>
<dbReference type="GO" id="GO:0052855">
    <property type="term" value="F:ADP-dependent NAD(P)H-hydrate dehydratase activity"/>
    <property type="evidence" value="ECO:0007669"/>
    <property type="project" value="UniProtKB-UniRule"/>
</dbReference>
<feature type="domain" description="YjeF C-terminal" evidence="20">
    <location>
        <begin position="229"/>
        <end position="496"/>
    </location>
</feature>
<evidence type="ECO:0000256" key="9">
    <source>
        <dbReference type="ARBA" id="ARBA00022958"/>
    </source>
</evidence>
<dbReference type="STRING" id="395493.BegalDRAFT_0127"/>
<dbReference type="eggNOG" id="COG0063">
    <property type="taxonomic scope" value="Bacteria"/>
</dbReference>
<feature type="binding site" evidence="17">
    <location>
        <position position="371"/>
    </location>
    <ligand>
        <name>(6S)-NADPHX</name>
        <dbReference type="ChEBI" id="CHEBI:64076"/>
    </ligand>
</feature>
<comment type="catalytic activity">
    <reaction evidence="15 17 19">
        <text>(6S)-NADHX + ADP = AMP + phosphate + NADH + H(+)</text>
        <dbReference type="Rhea" id="RHEA:32223"/>
        <dbReference type="ChEBI" id="CHEBI:15378"/>
        <dbReference type="ChEBI" id="CHEBI:43474"/>
        <dbReference type="ChEBI" id="CHEBI:57945"/>
        <dbReference type="ChEBI" id="CHEBI:64074"/>
        <dbReference type="ChEBI" id="CHEBI:456215"/>
        <dbReference type="ChEBI" id="CHEBI:456216"/>
        <dbReference type="EC" id="4.2.1.136"/>
    </reaction>
</comment>
<keyword evidence="10 17" id="KW-0520">NAD</keyword>
<comment type="similarity">
    <text evidence="17">Belongs to the NnrD/CARKD family.</text>
</comment>
<feature type="binding site" evidence="18">
    <location>
        <position position="165"/>
    </location>
    <ligand>
        <name>K(+)</name>
        <dbReference type="ChEBI" id="CHEBI:29103"/>
    </ligand>
</feature>
<comment type="function">
    <text evidence="17">Catalyzes the dehydration of the S-form of NAD(P)HX at the expense of ADP, which is converted to AMP. Together with NAD(P)HX epimerase, which catalyzes the epimerization of the S- and R-forms, the enzyme allows the repair of both epimers of NAD(P)HX, a damaged form of NAD(P)H that is a result of enzymatic or heat-dependent hydration.</text>
</comment>
<keyword evidence="13" id="KW-0511">Multifunctional enzyme</keyword>
<dbReference type="InterPro" id="IPR036652">
    <property type="entry name" value="YjeF_N_dom_sf"/>
</dbReference>
<evidence type="ECO:0000256" key="6">
    <source>
        <dbReference type="ARBA" id="ARBA00022741"/>
    </source>
</evidence>
<evidence type="ECO:0000259" key="21">
    <source>
        <dbReference type="PROSITE" id="PS51385"/>
    </source>
</evidence>
<gene>
    <name evidence="17" type="primary">nnrD</name>
    <name evidence="18" type="synonym">nnrE</name>
    <name evidence="22" type="ORF">BegalDRAFT_0127</name>
</gene>
<evidence type="ECO:0000256" key="15">
    <source>
        <dbReference type="ARBA" id="ARBA00048238"/>
    </source>
</evidence>
<feature type="binding site" evidence="18">
    <location>
        <begin position="65"/>
        <end position="69"/>
    </location>
    <ligand>
        <name>(6S)-NADPHX</name>
        <dbReference type="ChEBI" id="CHEBI:64076"/>
    </ligand>
</feature>
<dbReference type="HOGENOM" id="CLU_024853_4_3_6"/>
<dbReference type="PIRSF" id="PIRSF017184">
    <property type="entry name" value="Nnr"/>
    <property type="match status" value="1"/>
</dbReference>
<dbReference type="InterPro" id="IPR004443">
    <property type="entry name" value="YjeF_N_dom"/>
</dbReference>
<evidence type="ECO:0000256" key="11">
    <source>
        <dbReference type="ARBA" id="ARBA00023235"/>
    </source>
</evidence>
<evidence type="ECO:0000256" key="8">
    <source>
        <dbReference type="ARBA" id="ARBA00022857"/>
    </source>
</evidence>
<accession>I3CBQ8</accession>
<keyword evidence="12 17" id="KW-0456">Lyase</keyword>
<dbReference type="GO" id="GO:0016301">
    <property type="term" value="F:kinase activity"/>
    <property type="evidence" value="ECO:0007669"/>
    <property type="project" value="UniProtKB-KW"/>
</dbReference>
<keyword evidence="22" id="KW-0418">Kinase</keyword>
<evidence type="ECO:0000256" key="4">
    <source>
        <dbReference type="ARBA" id="ARBA00009524"/>
    </source>
</evidence>
<dbReference type="CDD" id="cd01171">
    <property type="entry name" value="YXKO-related"/>
    <property type="match status" value="1"/>
</dbReference>
<dbReference type="InterPro" id="IPR017953">
    <property type="entry name" value="Carbohydrate_kinase_pred_CS"/>
</dbReference>
<name>I3CBQ8_9GAMM</name>
<dbReference type="PANTHER" id="PTHR12592:SF0">
    <property type="entry name" value="ATP-DEPENDENT (S)-NAD(P)H-HYDRATE DEHYDRATASE"/>
    <property type="match status" value="1"/>
</dbReference>
<feature type="binding site" evidence="17">
    <location>
        <begin position="408"/>
        <end position="412"/>
    </location>
    <ligand>
        <name>AMP</name>
        <dbReference type="ChEBI" id="CHEBI:456215"/>
    </ligand>
</feature>
<dbReference type="GO" id="GO:0052856">
    <property type="term" value="F:NAD(P)HX epimerase activity"/>
    <property type="evidence" value="ECO:0007669"/>
    <property type="project" value="UniProtKB-UniRule"/>
</dbReference>
<evidence type="ECO:0000256" key="12">
    <source>
        <dbReference type="ARBA" id="ARBA00023239"/>
    </source>
</evidence>
<dbReference type="eggNOG" id="COG0062">
    <property type="taxonomic scope" value="Bacteria"/>
</dbReference>
<comment type="cofactor">
    <cofactor evidence="17">
        <name>Mg(2+)</name>
        <dbReference type="ChEBI" id="CHEBI:18420"/>
    </cofactor>
</comment>
<evidence type="ECO:0000313" key="23">
    <source>
        <dbReference type="Proteomes" id="UP000005744"/>
    </source>
</evidence>
<dbReference type="InterPro" id="IPR000631">
    <property type="entry name" value="CARKD"/>
</dbReference>
<dbReference type="NCBIfam" id="TIGR00197">
    <property type="entry name" value="yjeF_nterm"/>
    <property type="match status" value="1"/>
</dbReference>
<comment type="catalytic activity">
    <reaction evidence="1 18 19">
        <text>(6R)-NADHX = (6S)-NADHX</text>
        <dbReference type="Rhea" id="RHEA:32215"/>
        <dbReference type="ChEBI" id="CHEBI:64074"/>
        <dbReference type="ChEBI" id="CHEBI:64075"/>
        <dbReference type="EC" id="5.1.99.6"/>
    </reaction>
</comment>
<evidence type="ECO:0000256" key="18">
    <source>
        <dbReference type="HAMAP-Rule" id="MF_01966"/>
    </source>
</evidence>
<dbReference type="EMBL" id="JH600070">
    <property type="protein sequence ID" value="EIJ41051.1"/>
    <property type="molecule type" value="Genomic_DNA"/>
</dbReference>
<dbReference type="SUPFAM" id="SSF64153">
    <property type="entry name" value="YjeF N-terminal domain-like"/>
    <property type="match status" value="1"/>
</dbReference>
<evidence type="ECO:0000256" key="3">
    <source>
        <dbReference type="ARBA" id="ARBA00006001"/>
    </source>
</evidence>
<comment type="subunit">
    <text evidence="17">Homotetramer.</text>
</comment>
<evidence type="ECO:0000256" key="1">
    <source>
        <dbReference type="ARBA" id="ARBA00000013"/>
    </source>
</evidence>
<dbReference type="OrthoDB" id="9806925at2"/>
<evidence type="ECO:0000256" key="5">
    <source>
        <dbReference type="ARBA" id="ARBA00022723"/>
    </source>
</evidence>
<dbReference type="AlphaFoldDB" id="I3CBQ8"/>
<dbReference type="PROSITE" id="PS51385">
    <property type="entry name" value="YJEF_N"/>
    <property type="match status" value="1"/>
</dbReference>
<dbReference type="EC" id="4.2.1.136" evidence="19"/>
<keyword evidence="22" id="KW-0808">Transferase</keyword>
<evidence type="ECO:0000256" key="14">
    <source>
        <dbReference type="ARBA" id="ARBA00025153"/>
    </source>
</evidence>
<dbReference type="EC" id="5.1.99.6" evidence="19"/>
<organism evidence="22 23">
    <name type="scientific">Beggiatoa alba B18LD</name>
    <dbReference type="NCBI Taxonomy" id="395493"/>
    <lineage>
        <taxon>Bacteria</taxon>
        <taxon>Pseudomonadati</taxon>
        <taxon>Pseudomonadota</taxon>
        <taxon>Gammaproteobacteria</taxon>
        <taxon>Thiotrichales</taxon>
        <taxon>Thiotrichaceae</taxon>
        <taxon>Beggiatoa</taxon>
    </lineage>
</organism>
<comment type="caution">
    <text evidence="18">Lacks conserved residue(s) required for the propagation of feature annotation.</text>
</comment>
<comment type="similarity">
    <text evidence="4 19">In the C-terminal section; belongs to the NnrD/CARKD family.</text>
</comment>
<dbReference type="Gene3D" id="3.40.50.10260">
    <property type="entry name" value="YjeF N-terminal domain"/>
    <property type="match status" value="1"/>
</dbReference>
<keyword evidence="5 18" id="KW-0479">Metal-binding</keyword>
<evidence type="ECO:0000256" key="13">
    <source>
        <dbReference type="ARBA" id="ARBA00023268"/>
    </source>
</evidence>
<dbReference type="GO" id="GO:0046872">
    <property type="term" value="F:metal ion binding"/>
    <property type="evidence" value="ECO:0007669"/>
    <property type="project" value="UniProtKB-UniRule"/>
</dbReference>
<feature type="binding site" evidence="18">
    <location>
        <position position="162"/>
    </location>
    <ligand>
        <name>(6S)-NADPHX</name>
        <dbReference type="ChEBI" id="CHEBI:64076"/>
    </ligand>
</feature>
<keyword evidence="7 17" id="KW-0067">ATP-binding</keyword>
<dbReference type="PROSITE" id="PS01050">
    <property type="entry name" value="YJEF_C_2"/>
    <property type="match status" value="1"/>
</dbReference>
<dbReference type="HAMAP" id="MF_01966">
    <property type="entry name" value="NADHX_epimerase"/>
    <property type="match status" value="1"/>
</dbReference>
<feature type="binding site" evidence="17">
    <location>
        <position position="325"/>
    </location>
    <ligand>
        <name>(6S)-NADPHX</name>
        <dbReference type="ChEBI" id="CHEBI:64076"/>
    </ligand>
</feature>
<comment type="similarity">
    <text evidence="3 19">In the N-terminal section; belongs to the NnrE/AIBP family.</text>
</comment>
<protein>
    <recommendedName>
        <fullName evidence="19">Bifunctional NAD(P)H-hydrate repair enzyme</fullName>
    </recommendedName>
    <alternativeName>
        <fullName evidence="19">Nicotinamide nucleotide repair protein</fullName>
    </alternativeName>
    <domain>
        <recommendedName>
            <fullName evidence="19">ADP-dependent (S)-NAD(P)H-hydrate dehydratase</fullName>
            <ecNumber evidence="19">4.2.1.136</ecNumber>
        </recommendedName>
        <alternativeName>
            <fullName evidence="19">ADP-dependent NAD(P)HX dehydratase</fullName>
        </alternativeName>
    </domain>
    <domain>
        <recommendedName>
            <fullName evidence="19">NAD(P)H-hydrate epimerase</fullName>
            <ecNumber evidence="19">5.1.99.6</ecNumber>
        </recommendedName>
    </domain>
</protein>
<evidence type="ECO:0000256" key="2">
    <source>
        <dbReference type="ARBA" id="ARBA00000909"/>
    </source>
</evidence>
<dbReference type="InterPro" id="IPR029056">
    <property type="entry name" value="Ribokinase-like"/>
</dbReference>
<keyword evidence="11 18" id="KW-0413">Isomerase</keyword>
<dbReference type="SUPFAM" id="SSF53613">
    <property type="entry name" value="Ribokinase-like"/>
    <property type="match status" value="1"/>
</dbReference>
<keyword evidence="6 17" id="KW-0547">Nucleotide-binding</keyword>
<comment type="function">
    <text evidence="18">Catalyzes the epimerization of the S- and R-forms of NAD(P)HX, a damaged form of NAD(P)H that is a result of enzymatic or heat-dependent hydration. This is a prerequisite for the S-specific NAD(P)H-hydrate dehydratase to allow the repair of both epimers of NAD(P)HX.</text>
</comment>
<dbReference type="Proteomes" id="UP000005744">
    <property type="component" value="Unassembled WGS sequence"/>
</dbReference>
<comment type="cofactor">
    <cofactor evidence="18 19">
        <name>K(+)</name>
        <dbReference type="ChEBI" id="CHEBI:29103"/>
    </cofactor>
    <text evidence="18 19">Binds 1 potassium ion per subunit.</text>
</comment>
<evidence type="ECO:0000256" key="7">
    <source>
        <dbReference type="ARBA" id="ARBA00022840"/>
    </source>
</evidence>
<comment type="function">
    <text evidence="14 19">Bifunctional enzyme that catalyzes the epimerization of the S- and R-forms of NAD(P)HX and the dehydration of the S-form of NAD(P)HX at the expense of ADP, which is converted to AMP. This allows the repair of both epimers of NAD(P)HX, a damaged form of NAD(P)H that is a result of enzymatic or heat-dependent hydration.</text>
</comment>
<dbReference type="InterPro" id="IPR030677">
    <property type="entry name" value="Nnr"/>
</dbReference>
<keyword evidence="9 18" id="KW-0630">Potassium</keyword>
<dbReference type="NCBIfam" id="TIGR00196">
    <property type="entry name" value="yjeF_cterm"/>
    <property type="match status" value="1"/>
</dbReference>
<dbReference type="PANTHER" id="PTHR12592">
    <property type="entry name" value="ATP-DEPENDENT (S)-NAD(P)H-HYDRATE DEHYDRATASE FAMILY MEMBER"/>
    <property type="match status" value="1"/>
</dbReference>
<keyword evidence="8 17" id="KW-0521">NADP</keyword>
<keyword evidence="23" id="KW-1185">Reference proteome</keyword>
<proteinExistence type="inferred from homology"/>
<feature type="binding site" evidence="18">
    <location>
        <position position="66"/>
    </location>
    <ligand>
        <name>K(+)</name>
        <dbReference type="ChEBI" id="CHEBI:29103"/>
    </ligand>
</feature>
<sequence length="505" mass="53439">MKDKSVLPLPLYRASQVRELDRVAIEEMGIPGICLMERAGSTAFQVMQSCYPKLKRIIVLCGTGNNGGDGYVIARLAFLAGYDVTVLQLGNTNQLKGEARLAFEAMLSVGLSPQVFSEKKLAIVDLIVDALLGTGLDREVAGKFRDVIEAVGRRTCPVLSLDIPSGLHADTGKVMGAAIKADITVSFIGLKQGLFTGDGPEYCGKIYFDDLQVPEAIYKQVRHTVSRLPDALCREAFARRPRNAHKGSFGHVLIIGGEQGMSGAARLAAEAAGRVGAGKVSIATRASHADVLNLTRPEIMCHGIETAKELAPLIANADVIAIGTGLGQGAWGKAMLEAIRHVEKPIVIDADALNLLAQSPFRLTNSVITPHAGEAARLLHLSVDEVEADRFAAVQALQLRFGGLCILKGAGTLIADTQGQIAICTAGNPGMATGGMGDVLTGVIVGLLAQGFNPLQASYLGVCLHGKAGDKAALEGERGLLPSDLFPWLRYFVNPELHTEEKLAP</sequence>
<dbReference type="Gene3D" id="3.40.1190.20">
    <property type="match status" value="1"/>
</dbReference>
<comment type="catalytic activity">
    <reaction evidence="16 17 19">
        <text>(6S)-NADPHX + ADP = AMP + phosphate + NADPH + H(+)</text>
        <dbReference type="Rhea" id="RHEA:32235"/>
        <dbReference type="ChEBI" id="CHEBI:15378"/>
        <dbReference type="ChEBI" id="CHEBI:43474"/>
        <dbReference type="ChEBI" id="CHEBI:57783"/>
        <dbReference type="ChEBI" id="CHEBI:64076"/>
        <dbReference type="ChEBI" id="CHEBI:456215"/>
        <dbReference type="ChEBI" id="CHEBI:456216"/>
        <dbReference type="EC" id="4.2.1.136"/>
    </reaction>
</comment>
<evidence type="ECO:0000256" key="17">
    <source>
        <dbReference type="HAMAP-Rule" id="MF_01965"/>
    </source>
</evidence>
<feature type="binding site" evidence="17">
    <location>
        <position position="438"/>
    </location>
    <ligand>
        <name>(6S)-NADPHX</name>
        <dbReference type="ChEBI" id="CHEBI:64076"/>
    </ligand>
</feature>
<dbReference type="RefSeq" id="WP_002682635.1">
    <property type="nucleotide sequence ID" value="NZ_JH600070.1"/>
</dbReference>
<evidence type="ECO:0000259" key="20">
    <source>
        <dbReference type="PROSITE" id="PS51383"/>
    </source>
</evidence>
<evidence type="ECO:0000256" key="16">
    <source>
        <dbReference type="ARBA" id="ARBA00049209"/>
    </source>
</evidence>
<evidence type="ECO:0000256" key="10">
    <source>
        <dbReference type="ARBA" id="ARBA00023027"/>
    </source>
</evidence>
<dbReference type="HAMAP" id="MF_01965">
    <property type="entry name" value="NADHX_dehydratase"/>
    <property type="match status" value="1"/>
</dbReference>
<dbReference type="PROSITE" id="PS51383">
    <property type="entry name" value="YJEF_C_3"/>
    <property type="match status" value="1"/>
</dbReference>
<dbReference type="GO" id="GO:0005524">
    <property type="term" value="F:ATP binding"/>
    <property type="evidence" value="ECO:0007669"/>
    <property type="project" value="UniProtKB-UniRule"/>
</dbReference>
<feature type="binding site" evidence="18">
    <location>
        <begin position="133"/>
        <end position="139"/>
    </location>
    <ligand>
        <name>(6S)-NADPHX</name>
        <dbReference type="ChEBI" id="CHEBI:64076"/>
    </ligand>
</feature>
<comment type="catalytic activity">
    <reaction evidence="2 18 19">
        <text>(6R)-NADPHX = (6S)-NADPHX</text>
        <dbReference type="Rhea" id="RHEA:32227"/>
        <dbReference type="ChEBI" id="CHEBI:64076"/>
        <dbReference type="ChEBI" id="CHEBI:64077"/>
        <dbReference type="EC" id="5.1.99.6"/>
    </reaction>
</comment>
<dbReference type="FunFam" id="3.40.50.10260:FF:000003">
    <property type="entry name" value="Multifunctional fusion protein"/>
    <property type="match status" value="1"/>
</dbReference>
<feature type="binding site" evidence="17">
    <location>
        <position position="437"/>
    </location>
    <ligand>
        <name>AMP</name>
        <dbReference type="ChEBI" id="CHEBI:456215"/>
    </ligand>
</feature>
<evidence type="ECO:0000256" key="19">
    <source>
        <dbReference type="PIRNR" id="PIRNR017184"/>
    </source>
</evidence>
<dbReference type="GO" id="GO:0046496">
    <property type="term" value="P:nicotinamide nucleotide metabolic process"/>
    <property type="evidence" value="ECO:0007669"/>
    <property type="project" value="UniProtKB-UniRule"/>
</dbReference>
<dbReference type="Pfam" id="PF01256">
    <property type="entry name" value="Carb_kinase"/>
    <property type="match status" value="1"/>
</dbReference>
<feature type="binding site" evidence="17">
    <location>
        <position position="264"/>
    </location>
    <ligand>
        <name>(6S)-NADPHX</name>
        <dbReference type="ChEBI" id="CHEBI:64076"/>
    </ligand>
</feature>
<reference evidence="22 23" key="1">
    <citation type="submission" date="2011-11" db="EMBL/GenBank/DDBJ databases">
        <title>Improved High-Quality Draft sequence of Beggiatoa alba B18lD.</title>
        <authorList>
            <consortium name="US DOE Joint Genome Institute"/>
            <person name="Lucas S."/>
            <person name="Han J."/>
            <person name="Lapidus A."/>
            <person name="Cheng J.-F."/>
            <person name="Goodwin L."/>
            <person name="Pitluck S."/>
            <person name="Peters L."/>
            <person name="Mikhailova N."/>
            <person name="Held B."/>
            <person name="Detter J.C."/>
            <person name="Han C."/>
            <person name="Tapia R."/>
            <person name="Land M."/>
            <person name="Hauser L."/>
            <person name="Kyrpides N."/>
            <person name="Ivanova N."/>
            <person name="Pagani I."/>
            <person name="Samuel K."/>
            <person name="Teske A."/>
            <person name="Mueller J."/>
            <person name="Woyke T."/>
        </authorList>
    </citation>
    <scope>NUCLEOTIDE SEQUENCE [LARGE SCALE GENOMIC DNA]</scope>
    <source>
        <strain evidence="22 23">B18LD</strain>
    </source>
</reference>